<evidence type="ECO:0000313" key="2">
    <source>
        <dbReference type="Proteomes" id="UP000479000"/>
    </source>
</evidence>
<proteinExistence type="predicted"/>
<accession>A0A6H5GE69</accession>
<dbReference type="Proteomes" id="UP000479000">
    <property type="component" value="Unassembled WGS sequence"/>
</dbReference>
<evidence type="ECO:0008006" key="3">
    <source>
        <dbReference type="Google" id="ProtNLM"/>
    </source>
</evidence>
<name>A0A6H5GE69_9HEMI</name>
<dbReference type="OrthoDB" id="1009at2759"/>
<dbReference type="AlphaFoldDB" id="A0A6H5GE69"/>
<keyword evidence="2" id="KW-1185">Reference proteome</keyword>
<protein>
    <recommendedName>
        <fullName evidence="3">NADH-ubiquinone oxidoreductase 49 kDa subunit</fullName>
    </recommendedName>
</protein>
<organism evidence="1 2">
    <name type="scientific">Nesidiocoris tenuis</name>
    <dbReference type="NCBI Taxonomy" id="355587"/>
    <lineage>
        <taxon>Eukaryota</taxon>
        <taxon>Metazoa</taxon>
        <taxon>Ecdysozoa</taxon>
        <taxon>Arthropoda</taxon>
        <taxon>Hexapoda</taxon>
        <taxon>Insecta</taxon>
        <taxon>Pterygota</taxon>
        <taxon>Neoptera</taxon>
        <taxon>Paraneoptera</taxon>
        <taxon>Hemiptera</taxon>
        <taxon>Heteroptera</taxon>
        <taxon>Panheteroptera</taxon>
        <taxon>Cimicomorpha</taxon>
        <taxon>Miridae</taxon>
        <taxon>Dicyphina</taxon>
        <taxon>Nesidiocoris</taxon>
    </lineage>
</organism>
<reference evidence="1 2" key="1">
    <citation type="submission" date="2020-02" db="EMBL/GenBank/DDBJ databases">
        <authorList>
            <person name="Ferguson B K."/>
        </authorList>
    </citation>
    <scope>NUCLEOTIDE SEQUENCE [LARGE SCALE GENOMIC DNA]</scope>
</reference>
<sequence>MITLAGSLHPKKDSRRNEFDVGFVGIVDQSGIRRIRGPDRCAGRWYPDTESLKQIGGVVMYPDPSTGSAPIPVNRVYTPEGEVLEKNVRNVMLNFGPQHPAAHGVLRLVLELDAEVCSTGDFLPARIGNTLKIAAGVS</sequence>
<gene>
    <name evidence="1" type="ORF">NTEN_LOCUS6692</name>
</gene>
<evidence type="ECO:0000313" key="1">
    <source>
        <dbReference type="EMBL" id="CAB0000905.1"/>
    </source>
</evidence>
<dbReference type="EMBL" id="CADCXU010010173">
    <property type="protein sequence ID" value="CAB0000905.1"/>
    <property type="molecule type" value="Genomic_DNA"/>
</dbReference>